<dbReference type="EMBL" id="CAUYUJ010004685">
    <property type="protein sequence ID" value="CAK0810549.1"/>
    <property type="molecule type" value="Genomic_DNA"/>
</dbReference>
<accession>A0ABN9QW24</accession>
<sequence length="148" mass="15523">DSGGRRGGASEAARRWEALAAGAVAHWGPAAGAAGAPWHCDVVVLALERCPSSVRRGLLCAPGLCEALWRSGLERNLPGLARKLAVWIGLLPVGGGELHARRRLLDVQLGEGPEDCVLLLAVKRGLQEPLWLQVARVMVNVGASTTGQ</sequence>
<evidence type="ECO:0000313" key="1">
    <source>
        <dbReference type="EMBL" id="CAK0810549.1"/>
    </source>
</evidence>
<keyword evidence="2" id="KW-1185">Reference proteome</keyword>
<name>A0ABN9QW24_9DINO</name>
<feature type="non-terminal residue" evidence="1">
    <location>
        <position position="1"/>
    </location>
</feature>
<feature type="non-terminal residue" evidence="1">
    <location>
        <position position="148"/>
    </location>
</feature>
<comment type="caution">
    <text evidence="1">The sequence shown here is derived from an EMBL/GenBank/DDBJ whole genome shotgun (WGS) entry which is preliminary data.</text>
</comment>
<proteinExistence type="predicted"/>
<protein>
    <submittedName>
        <fullName evidence="1">Uncharacterized protein</fullName>
    </submittedName>
</protein>
<organism evidence="1 2">
    <name type="scientific">Prorocentrum cordatum</name>
    <dbReference type="NCBI Taxonomy" id="2364126"/>
    <lineage>
        <taxon>Eukaryota</taxon>
        <taxon>Sar</taxon>
        <taxon>Alveolata</taxon>
        <taxon>Dinophyceae</taxon>
        <taxon>Prorocentrales</taxon>
        <taxon>Prorocentraceae</taxon>
        <taxon>Prorocentrum</taxon>
    </lineage>
</organism>
<evidence type="ECO:0000313" key="2">
    <source>
        <dbReference type="Proteomes" id="UP001189429"/>
    </source>
</evidence>
<gene>
    <name evidence="1" type="ORF">PCOR1329_LOCUS15484</name>
</gene>
<reference evidence="1" key="1">
    <citation type="submission" date="2023-10" db="EMBL/GenBank/DDBJ databases">
        <authorList>
            <person name="Chen Y."/>
            <person name="Shah S."/>
            <person name="Dougan E. K."/>
            <person name="Thang M."/>
            <person name="Chan C."/>
        </authorList>
    </citation>
    <scope>NUCLEOTIDE SEQUENCE [LARGE SCALE GENOMIC DNA]</scope>
</reference>
<dbReference type="Proteomes" id="UP001189429">
    <property type="component" value="Unassembled WGS sequence"/>
</dbReference>